<gene>
    <name evidence="2" type="ORF">DFA_08867</name>
</gene>
<dbReference type="GO" id="GO:0031157">
    <property type="term" value="P:regulation of aggregate size involved in sorocarp development"/>
    <property type="evidence" value="ECO:0007669"/>
    <property type="project" value="InterPro"/>
</dbReference>
<evidence type="ECO:0000313" key="3">
    <source>
        <dbReference type="Proteomes" id="UP000007797"/>
    </source>
</evidence>
<evidence type="ECO:0000259" key="1">
    <source>
        <dbReference type="Pfam" id="PF18063"/>
    </source>
</evidence>
<accession>F4Q4S0</accession>
<dbReference type="GeneID" id="14869882"/>
<dbReference type="RefSeq" id="XP_004356350.1">
    <property type="nucleotide sequence ID" value="XM_004356297.1"/>
</dbReference>
<dbReference type="InterPro" id="IPR038768">
    <property type="entry name" value="SmlA"/>
</dbReference>
<keyword evidence="3" id="KW-1185">Reference proteome</keyword>
<dbReference type="PANTHER" id="PTHR35884">
    <property type="entry name" value="SMALL AGGREGATE FORMATION PROTEIN"/>
    <property type="match status" value="1"/>
</dbReference>
<dbReference type="EMBL" id="GL883021">
    <property type="protein sequence ID" value="EGG17866.1"/>
    <property type="molecule type" value="Genomic_DNA"/>
</dbReference>
<dbReference type="PANTHER" id="PTHR35884:SF1">
    <property type="entry name" value="MONALYSIN BETA BARREL PORE-FORMING DOMAIN-CONTAINING PROTEIN-RELATED"/>
    <property type="match status" value="1"/>
</dbReference>
<evidence type="ECO:0000313" key="2">
    <source>
        <dbReference type="EMBL" id="EGG17866.1"/>
    </source>
</evidence>
<protein>
    <recommendedName>
        <fullName evidence="1">Monalysin Pore-forming domain-containing protein</fullName>
    </recommendedName>
</protein>
<proteinExistence type="predicted"/>
<dbReference type="InterPro" id="IPR040927">
    <property type="entry name" value="PF_Monalysin"/>
</dbReference>
<reference evidence="3" key="1">
    <citation type="journal article" date="2011" name="Genome Res.">
        <title>Phylogeny-wide analysis of social amoeba genomes highlights ancient origins for complex intercellular communication.</title>
        <authorList>
            <person name="Heidel A.J."/>
            <person name="Lawal H.M."/>
            <person name="Felder M."/>
            <person name="Schilde C."/>
            <person name="Helps N.R."/>
            <person name="Tunggal B."/>
            <person name="Rivero F."/>
            <person name="John U."/>
            <person name="Schleicher M."/>
            <person name="Eichinger L."/>
            <person name="Platzer M."/>
            <person name="Noegel A.A."/>
            <person name="Schaap P."/>
            <person name="Gloeckner G."/>
        </authorList>
    </citation>
    <scope>NUCLEOTIDE SEQUENCE [LARGE SCALE GENOMIC DNA]</scope>
    <source>
        <strain evidence="3">SH3</strain>
    </source>
</reference>
<feature type="domain" description="Monalysin Pore-forming" evidence="1">
    <location>
        <begin position="15"/>
        <end position="212"/>
    </location>
</feature>
<name>F4Q4S0_CACFS</name>
<dbReference type="Proteomes" id="UP000007797">
    <property type="component" value="Unassembled WGS sequence"/>
</dbReference>
<dbReference type="OrthoDB" id="2368263at2759"/>
<organism evidence="2 3">
    <name type="scientific">Cavenderia fasciculata</name>
    <name type="common">Slime mold</name>
    <name type="synonym">Dictyostelium fasciculatum</name>
    <dbReference type="NCBI Taxonomy" id="261658"/>
    <lineage>
        <taxon>Eukaryota</taxon>
        <taxon>Amoebozoa</taxon>
        <taxon>Evosea</taxon>
        <taxon>Eumycetozoa</taxon>
        <taxon>Dictyostelia</taxon>
        <taxon>Acytosteliales</taxon>
        <taxon>Cavenderiaceae</taxon>
        <taxon>Cavenderia</taxon>
    </lineage>
</organism>
<sequence>MSLNPKEVYSLVNTFVAKTNYQVDQALRIRNPIEPFILLMLPNFPTKPIAIYYEYIKSVNSGAKQTHKITKMRGPSTGAPDELHKGITSCESIFEVNSLYNYTEETIGKKEEIEFNLELPAGQFSIWQSVILYVVDKRVLVGSKDNTTTTAATDPNDEIAGNNIKTNIIPIEHGGRTYYFFGAYRDDIFVANEDDKMYEPPLLEKVKEYLFSKGYSRWSNHNPFEDL</sequence>
<dbReference type="KEGG" id="dfa:DFA_08867"/>
<dbReference type="AlphaFoldDB" id="F4Q4S0"/>
<dbReference type="Pfam" id="PF18063">
    <property type="entry name" value="BB_PF"/>
    <property type="match status" value="1"/>
</dbReference>